<dbReference type="EMBL" id="BMPI01000001">
    <property type="protein sequence ID" value="GGM04046.1"/>
    <property type="molecule type" value="Genomic_DNA"/>
</dbReference>
<dbReference type="PANTHER" id="PTHR43586:SF15">
    <property type="entry name" value="BLR3095 PROTEIN"/>
    <property type="match status" value="1"/>
</dbReference>
<name>A0A917WGV5_9ACTN</name>
<dbReference type="InterPro" id="IPR015422">
    <property type="entry name" value="PyrdxlP-dep_Trfase_small"/>
</dbReference>
<dbReference type="Pfam" id="PF00266">
    <property type="entry name" value="Aminotran_5"/>
    <property type="match status" value="1"/>
</dbReference>
<dbReference type="SUPFAM" id="SSF53383">
    <property type="entry name" value="PLP-dependent transferases"/>
    <property type="match status" value="1"/>
</dbReference>
<proteinExistence type="predicted"/>
<reference evidence="2" key="2">
    <citation type="submission" date="2020-09" db="EMBL/GenBank/DDBJ databases">
        <authorList>
            <person name="Sun Q."/>
            <person name="Ohkuma M."/>
        </authorList>
    </citation>
    <scope>NUCLEOTIDE SEQUENCE</scope>
    <source>
        <strain evidence="2">JCM 19831</strain>
    </source>
</reference>
<feature type="domain" description="Aminotransferase class V" evidence="1">
    <location>
        <begin position="44"/>
        <end position="367"/>
    </location>
</feature>
<dbReference type="Gene3D" id="3.90.1150.10">
    <property type="entry name" value="Aspartate Aminotransferase, domain 1"/>
    <property type="match status" value="1"/>
</dbReference>
<reference evidence="2" key="1">
    <citation type="journal article" date="2014" name="Int. J. Syst. Evol. Microbiol.">
        <title>Complete genome sequence of Corynebacterium casei LMG S-19264T (=DSM 44701T), isolated from a smear-ripened cheese.</title>
        <authorList>
            <consortium name="US DOE Joint Genome Institute (JGI-PGF)"/>
            <person name="Walter F."/>
            <person name="Albersmeier A."/>
            <person name="Kalinowski J."/>
            <person name="Ruckert C."/>
        </authorList>
    </citation>
    <scope>NUCLEOTIDE SEQUENCE</scope>
    <source>
        <strain evidence="2">JCM 19831</strain>
    </source>
</reference>
<dbReference type="RefSeq" id="WP_190247703.1">
    <property type="nucleotide sequence ID" value="NZ_BMPI01000001.1"/>
</dbReference>
<dbReference type="InterPro" id="IPR015421">
    <property type="entry name" value="PyrdxlP-dep_Trfase_major"/>
</dbReference>
<organism evidence="2 3">
    <name type="scientific">Dactylosporangium sucinum</name>
    <dbReference type="NCBI Taxonomy" id="1424081"/>
    <lineage>
        <taxon>Bacteria</taxon>
        <taxon>Bacillati</taxon>
        <taxon>Actinomycetota</taxon>
        <taxon>Actinomycetes</taxon>
        <taxon>Micromonosporales</taxon>
        <taxon>Micromonosporaceae</taxon>
        <taxon>Dactylosporangium</taxon>
    </lineage>
</organism>
<gene>
    <name evidence="2" type="ORF">GCM10007977_001710</name>
</gene>
<dbReference type="AlphaFoldDB" id="A0A917WGV5"/>
<dbReference type="Gene3D" id="3.40.640.10">
    <property type="entry name" value="Type I PLP-dependent aspartate aminotransferase-like (Major domain)"/>
    <property type="match status" value="1"/>
</dbReference>
<sequence length="391" mass="41900">MTPRAPLSRPEDIPELDGKVWLYTGAEGPPLARQQAAFQAYLNNRGLAEAGRAAHAAVEERLRGRLAALLGLGPESVALVSNASEAINLVVGSVPLVPGDNVVLNAMEYPSMVQPWLRWVSRGVDVRVAPAVGGDVPTSSITDLIDDRTKVVGVSHVSYLSGWRHDLAAITKAAEAVGALTLVDATQSLGVVRVPGNLVDVVISSSYKWLLGGHGLGILAWNAARRPLPEPPAVGWRSVGEIFTDDRMERYDLHSTTRRFEVGLPSYPSIYSLDASLAWLLQFPPEEVEEHVLALTGRLVGELSERGWEVLTSTDGAHRAGNVTIRAQNGADLAADLADHAVHCWGGDGRLRFSLHLFNGDSDIDRLLAALESVRGPASTDPRRPRGADAS</sequence>
<dbReference type="InterPro" id="IPR015424">
    <property type="entry name" value="PyrdxlP-dep_Trfase"/>
</dbReference>
<protein>
    <submittedName>
        <fullName evidence="2">Cysteine desulfurase</fullName>
    </submittedName>
</protein>
<dbReference type="PANTHER" id="PTHR43586">
    <property type="entry name" value="CYSTEINE DESULFURASE"/>
    <property type="match status" value="1"/>
</dbReference>
<accession>A0A917WGV5</accession>
<dbReference type="InterPro" id="IPR000192">
    <property type="entry name" value="Aminotrans_V_dom"/>
</dbReference>
<keyword evidence="3" id="KW-1185">Reference proteome</keyword>
<evidence type="ECO:0000313" key="3">
    <source>
        <dbReference type="Proteomes" id="UP000642070"/>
    </source>
</evidence>
<evidence type="ECO:0000313" key="2">
    <source>
        <dbReference type="EMBL" id="GGM04046.1"/>
    </source>
</evidence>
<evidence type="ECO:0000259" key="1">
    <source>
        <dbReference type="Pfam" id="PF00266"/>
    </source>
</evidence>
<dbReference type="Proteomes" id="UP000642070">
    <property type="component" value="Unassembled WGS sequence"/>
</dbReference>
<comment type="caution">
    <text evidence="2">The sequence shown here is derived from an EMBL/GenBank/DDBJ whole genome shotgun (WGS) entry which is preliminary data.</text>
</comment>